<protein>
    <submittedName>
        <fullName evidence="1">Uncharacterized protein</fullName>
    </submittedName>
</protein>
<proteinExistence type="predicted"/>
<sequence>FRAELGEVEGPQEGFVVLQRLLAEFDAKCKMSAKENVAMSRREKKTDEESALNAAVADIRQALEREAFKELRLLHRLQLEALRVLSARRFELLVQQLLAGRADQQEQLQETQQLNLYDIANRISYAALQTANNLQQFIRDHHRSMDLELARHLLLEEPESSLQHQEQQPQAAAAAREYLGAVERLAAQERRLLLKSLREIAAAALHQQELLQLQQQRQAGLGPLHRLQRKAVNRFLATAPGRVALRGLRRVSSAASAAAAHVGELPLLRQLLQSPLAGLWSNRRPIDVSFHYLSPTAFGLSPVRNTVTLNEPWRGKLHLQQLACWTDTELLPHEKLLPPSASAADLRQLKEALAVNPPGSG</sequence>
<evidence type="ECO:0000313" key="2">
    <source>
        <dbReference type="Proteomes" id="UP000030763"/>
    </source>
</evidence>
<dbReference type="GeneID" id="25339783"/>
<feature type="non-terminal residue" evidence="1">
    <location>
        <position position="1"/>
    </location>
</feature>
<dbReference type="AlphaFoldDB" id="U6M6C4"/>
<reference evidence="1" key="1">
    <citation type="submission" date="2013-10" db="EMBL/GenBank/DDBJ databases">
        <title>Genomic analysis of the causative agents of coccidiosis in chickens.</title>
        <authorList>
            <person name="Reid A.J."/>
            <person name="Blake D."/>
            <person name="Billington K."/>
            <person name="Browne H."/>
            <person name="Dunn M."/>
            <person name="Hung S."/>
            <person name="Kawahara F."/>
            <person name="Miranda-Saavedra D."/>
            <person name="Mourier T."/>
            <person name="Nagra H."/>
            <person name="Otto T.D."/>
            <person name="Rawlings N."/>
            <person name="Sanchez A."/>
            <person name="Sanders M."/>
            <person name="Subramaniam C."/>
            <person name="Tay Y."/>
            <person name="Dear P."/>
            <person name="Doerig C."/>
            <person name="Gruber A."/>
            <person name="Parkinson J."/>
            <person name="Shirley M."/>
            <person name="Wan K.L."/>
            <person name="Berriman M."/>
            <person name="Tomley F."/>
            <person name="Pain A."/>
        </authorList>
    </citation>
    <scope>NUCLEOTIDE SEQUENCE [LARGE SCALE GENOMIC DNA]</scope>
    <source>
        <strain evidence="1">Weybridge</strain>
    </source>
</reference>
<name>U6M6C4_EIMMA</name>
<reference evidence="1" key="2">
    <citation type="submission" date="2013-10" db="EMBL/GenBank/DDBJ databases">
        <authorList>
            <person name="Aslett M."/>
        </authorList>
    </citation>
    <scope>NUCLEOTIDE SEQUENCE [LARGE SCALE GENOMIC DNA]</scope>
    <source>
        <strain evidence="1">Weybridge</strain>
    </source>
</reference>
<dbReference type="OrthoDB" id="347787at2759"/>
<dbReference type="RefSeq" id="XP_013336199.1">
    <property type="nucleotide sequence ID" value="XM_013480745.1"/>
</dbReference>
<organism evidence="1 2">
    <name type="scientific">Eimeria maxima</name>
    <name type="common">Coccidian parasite</name>
    <dbReference type="NCBI Taxonomy" id="5804"/>
    <lineage>
        <taxon>Eukaryota</taxon>
        <taxon>Sar</taxon>
        <taxon>Alveolata</taxon>
        <taxon>Apicomplexa</taxon>
        <taxon>Conoidasida</taxon>
        <taxon>Coccidia</taxon>
        <taxon>Eucoccidiorida</taxon>
        <taxon>Eimeriorina</taxon>
        <taxon>Eimeriidae</taxon>
        <taxon>Eimeria</taxon>
    </lineage>
</organism>
<gene>
    <name evidence="1" type="ORF">EMWEY_00057970</name>
</gene>
<keyword evidence="2" id="KW-1185">Reference proteome</keyword>
<dbReference type="VEuPathDB" id="ToxoDB:EMWEY_00057970"/>
<accession>U6M6C4</accession>
<dbReference type="Proteomes" id="UP000030763">
    <property type="component" value="Unassembled WGS sequence"/>
</dbReference>
<dbReference type="EMBL" id="HG720542">
    <property type="protein sequence ID" value="CDJ59551.1"/>
    <property type="molecule type" value="Genomic_DNA"/>
</dbReference>
<evidence type="ECO:0000313" key="1">
    <source>
        <dbReference type="EMBL" id="CDJ59551.1"/>
    </source>
</evidence>